<keyword evidence="5" id="KW-0997">Cell inner membrane</keyword>
<dbReference type="RefSeq" id="WP_109367642.1">
    <property type="nucleotide sequence ID" value="NZ_OOFM01000004.1"/>
</dbReference>
<proteinExistence type="inferred from homology"/>
<dbReference type="CDD" id="cd03293">
    <property type="entry name" value="ABC_NrtD_SsuB_transporters"/>
    <property type="match status" value="1"/>
</dbReference>
<protein>
    <submittedName>
        <fullName evidence="11">ABC-type nitrate/sulfonate/bicarbonate transport system, ATPase component</fullName>
    </submittedName>
</protein>
<sequence length="257" mass="27734">MSQLKLSQISVHYGGTATPALNNVSLDLSAGEFVVLTGRSGCGKTSLLNVAAGLLQPQSGAVTRNGVRLQGAGQGRAVVFQHDALFPWFNTRDNVAFALRLKAIPQSERRRIADELLAQVRLEGAGDKAIWELSGGMRQRVGLARALASKPDFLLMDEPLGALDALTRERMQTLLLDIWGKSAAGVLMVTHGIEEALLLATRIVVMLPHPGRIERVFDVNFGRRYLAGEPVRSIKTDPAFLQARGELADAIFEGEAA</sequence>
<evidence type="ECO:0000256" key="6">
    <source>
        <dbReference type="ARBA" id="ARBA00022741"/>
    </source>
</evidence>
<gene>
    <name evidence="11" type="ORF">OHAE_3697</name>
</gene>
<organism evidence="11 12">
    <name type="scientific">Ochrobactrum soli</name>
    <dbReference type="NCBI Taxonomy" id="2448455"/>
    <lineage>
        <taxon>Bacteria</taxon>
        <taxon>Pseudomonadati</taxon>
        <taxon>Pseudomonadota</taxon>
        <taxon>Alphaproteobacteria</taxon>
        <taxon>Hyphomicrobiales</taxon>
        <taxon>Brucellaceae</taxon>
        <taxon>Brucella/Ochrobactrum group</taxon>
        <taxon>Ochrobactrum</taxon>
    </lineage>
</organism>
<dbReference type="GO" id="GO:0016887">
    <property type="term" value="F:ATP hydrolysis activity"/>
    <property type="evidence" value="ECO:0007669"/>
    <property type="project" value="InterPro"/>
</dbReference>
<dbReference type="Proteomes" id="UP000246073">
    <property type="component" value="Unassembled WGS sequence"/>
</dbReference>
<keyword evidence="6" id="KW-0547">Nucleotide-binding</keyword>
<accession>A0A2P9HI21</accession>
<evidence type="ECO:0000256" key="9">
    <source>
        <dbReference type="ARBA" id="ARBA00023136"/>
    </source>
</evidence>
<keyword evidence="4" id="KW-1003">Cell membrane</keyword>
<name>A0A2P9HI21_9HYPH</name>
<dbReference type="InterPro" id="IPR003593">
    <property type="entry name" value="AAA+_ATPase"/>
</dbReference>
<keyword evidence="9" id="KW-0472">Membrane</keyword>
<keyword evidence="3" id="KW-0813">Transport</keyword>
<dbReference type="InterPro" id="IPR017871">
    <property type="entry name" value="ABC_transporter-like_CS"/>
</dbReference>
<dbReference type="PANTHER" id="PTHR42788">
    <property type="entry name" value="TAURINE IMPORT ATP-BINDING PROTEIN-RELATED"/>
    <property type="match status" value="1"/>
</dbReference>
<comment type="subcellular location">
    <subcellularLocation>
        <location evidence="1">Cell inner membrane</location>
    </subcellularLocation>
</comment>
<evidence type="ECO:0000313" key="12">
    <source>
        <dbReference type="Proteomes" id="UP000246073"/>
    </source>
</evidence>
<dbReference type="GO" id="GO:0005886">
    <property type="term" value="C:plasma membrane"/>
    <property type="evidence" value="ECO:0007669"/>
    <property type="project" value="UniProtKB-SubCell"/>
</dbReference>
<keyword evidence="7" id="KW-0067">ATP-binding</keyword>
<dbReference type="GO" id="GO:0005524">
    <property type="term" value="F:ATP binding"/>
    <property type="evidence" value="ECO:0007669"/>
    <property type="project" value="UniProtKB-KW"/>
</dbReference>
<dbReference type="InterPro" id="IPR050166">
    <property type="entry name" value="ABC_transporter_ATP-bind"/>
</dbReference>
<dbReference type="AlphaFoldDB" id="A0A2P9HI21"/>
<evidence type="ECO:0000256" key="1">
    <source>
        <dbReference type="ARBA" id="ARBA00004533"/>
    </source>
</evidence>
<dbReference type="PROSITE" id="PS00211">
    <property type="entry name" value="ABC_TRANSPORTER_1"/>
    <property type="match status" value="1"/>
</dbReference>
<evidence type="ECO:0000313" key="11">
    <source>
        <dbReference type="EMBL" id="SPL63765.1"/>
    </source>
</evidence>
<dbReference type="EMBL" id="OOFM01000004">
    <property type="protein sequence ID" value="SPL63765.1"/>
    <property type="molecule type" value="Genomic_DNA"/>
</dbReference>
<dbReference type="PANTHER" id="PTHR42788:SF18">
    <property type="entry name" value="TAURINE IMPORT ATP-BINDING PROTEIN TAUB"/>
    <property type="match status" value="1"/>
</dbReference>
<keyword evidence="8" id="KW-1278">Translocase</keyword>
<evidence type="ECO:0000256" key="5">
    <source>
        <dbReference type="ARBA" id="ARBA00022519"/>
    </source>
</evidence>
<evidence type="ECO:0000259" key="10">
    <source>
        <dbReference type="PROSITE" id="PS50893"/>
    </source>
</evidence>
<evidence type="ECO:0000256" key="7">
    <source>
        <dbReference type="ARBA" id="ARBA00022840"/>
    </source>
</evidence>
<dbReference type="PROSITE" id="PS50893">
    <property type="entry name" value="ABC_TRANSPORTER_2"/>
    <property type="match status" value="1"/>
</dbReference>
<dbReference type="Pfam" id="PF00005">
    <property type="entry name" value="ABC_tran"/>
    <property type="match status" value="1"/>
</dbReference>
<evidence type="ECO:0000256" key="4">
    <source>
        <dbReference type="ARBA" id="ARBA00022475"/>
    </source>
</evidence>
<dbReference type="SMART" id="SM00382">
    <property type="entry name" value="AAA"/>
    <property type="match status" value="1"/>
</dbReference>
<dbReference type="SUPFAM" id="SSF52540">
    <property type="entry name" value="P-loop containing nucleoside triphosphate hydrolases"/>
    <property type="match status" value="1"/>
</dbReference>
<dbReference type="InterPro" id="IPR027417">
    <property type="entry name" value="P-loop_NTPase"/>
</dbReference>
<reference evidence="12" key="1">
    <citation type="submission" date="2017-12" db="EMBL/GenBank/DDBJ databases">
        <authorList>
            <person name="Diaz M."/>
        </authorList>
    </citation>
    <scope>NUCLEOTIDE SEQUENCE [LARGE SCALE GENOMIC DNA]</scope>
    <source>
        <strain evidence="12">FI11154</strain>
    </source>
</reference>
<dbReference type="InterPro" id="IPR003439">
    <property type="entry name" value="ABC_transporter-like_ATP-bd"/>
</dbReference>
<feature type="domain" description="ABC transporter" evidence="10">
    <location>
        <begin position="4"/>
        <end position="233"/>
    </location>
</feature>
<evidence type="ECO:0000256" key="3">
    <source>
        <dbReference type="ARBA" id="ARBA00022448"/>
    </source>
</evidence>
<evidence type="ECO:0000256" key="2">
    <source>
        <dbReference type="ARBA" id="ARBA00005417"/>
    </source>
</evidence>
<evidence type="ECO:0000256" key="8">
    <source>
        <dbReference type="ARBA" id="ARBA00022967"/>
    </source>
</evidence>
<dbReference type="Gene3D" id="3.40.50.300">
    <property type="entry name" value="P-loop containing nucleotide triphosphate hydrolases"/>
    <property type="match status" value="1"/>
</dbReference>
<comment type="similarity">
    <text evidence="2">Belongs to the ABC transporter superfamily.</text>
</comment>